<dbReference type="Proteomes" id="UP001238496">
    <property type="component" value="Unassembled WGS sequence"/>
</dbReference>
<evidence type="ECO:0000313" key="3">
    <source>
        <dbReference type="Proteomes" id="UP001238496"/>
    </source>
</evidence>
<feature type="compositionally biased region" description="Basic and acidic residues" evidence="1">
    <location>
        <begin position="270"/>
        <end position="281"/>
    </location>
</feature>
<accession>A0ABU0GCK5</accession>
<gene>
    <name evidence="2" type="ORF">J2045_003413</name>
</gene>
<dbReference type="EMBL" id="JAUSUW010000010">
    <property type="protein sequence ID" value="MDQ0422365.1"/>
    <property type="molecule type" value="Genomic_DNA"/>
</dbReference>
<dbReference type="Pfam" id="PF03837">
    <property type="entry name" value="RecT"/>
    <property type="match status" value="1"/>
</dbReference>
<sequence length="387" mass="43470">MSNQLTVNAATMFEQFRPDLLPIMAETGQSFDRLKSTFSIAVQQNPDILKCTPESLRREISKCAVDGLVPDSKEAVLLPYLDNKSKEYIANYQPMVYGIIKRMKELGGVFQIVCNLVYKTDLFSMNEADPDSLAHKQADPFGTDRGDVVGGYVIFRDEHKRLMHFEKMSREDFDRVRAASKAPDSPAWKHWFEEMCKKAVLRRGAKYISINNDKIRALIERQDTMFDFQEKPKAERVDPFSGATIDGTVVDAAPASRTQQAGSGASEKTAPAKKELAEKPPEFPSDLDLLPGDIDSLKEATEKVLKIALDKKLDAPGRRGVLKGMPETWKPVLPEYLHPLLKTMIDVTDWAILRDAAGLPWAGEHAMFVHKMKELLGVEKLNIGKYP</sequence>
<feature type="region of interest" description="Disordered" evidence="1">
    <location>
        <begin position="255"/>
        <end position="288"/>
    </location>
</feature>
<name>A0ABU0GCK5_9HYPH</name>
<reference evidence="2 3" key="1">
    <citation type="submission" date="2023-07" db="EMBL/GenBank/DDBJ databases">
        <title>Genomic Encyclopedia of Type Strains, Phase IV (KMG-IV): sequencing the most valuable type-strain genomes for metagenomic binning, comparative biology and taxonomic classification.</title>
        <authorList>
            <person name="Goeker M."/>
        </authorList>
    </citation>
    <scope>NUCLEOTIDE SEQUENCE [LARGE SCALE GENOMIC DNA]</scope>
    <source>
        <strain evidence="2 3">DSM 1111</strain>
    </source>
</reference>
<protein>
    <submittedName>
        <fullName evidence="2">Phage RecT family recombinase</fullName>
    </submittedName>
</protein>
<organism evidence="2 3">
    <name type="scientific">Peteryoungia aggregata LMG 23059</name>
    <dbReference type="NCBI Taxonomy" id="1368425"/>
    <lineage>
        <taxon>Bacteria</taxon>
        <taxon>Pseudomonadati</taxon>
        <taxon>Pseudomonadota</taxon>
        <taxon>Alphaproteobacteria</taxon>
        <taxon>Hyphomicrobiales</taxon>
        <taxon>Rhizobiaceae</taxon>
        <taxon>Peteryoungia</taxon>
    </lineage>
</organism>
<proteinExistence type="predicted"/>
<dbReference type="NCBIfam" id="TIGR00616">
    <property type="entry name" value="rect"/>
    <property type="match status" value="1"/>
</dbReference>
<dbReference type="InterPro" id="IPR018330">
    <property type="entry name" value="RecT_fam"/>
</dbReference>
<evidence type="ECO:0000313" key="2">
    <source>
        <dbReference type="EMBL" id="MDQ0422365.1"/>
    </source>
</evidence>
<dbReference type="RefSeq" id="WP_307374847.1">
    <property type="nucleotide sequence ID" value="NZ_JAUSUW010000010.1"/>
</dbReference>
<evidence type="ECO:0000256" key="1">
    <source>
        <dbReference type="SAM" id="MobiDB-lite"/>
    </source>
</evidence>
<keyword evidence="3" id="KW-1185">Reference proteome</keyword>
<comment type="caution">
    <text evidence="2">The sequence shown here is derived from an EMBL/GenBank/DDBJ whole genome shotgun (WGS) entry which is preliminary data.</text>
</comment>
<dbReference type="InterPro" id="IPR004590">
    <property type="entry name" value="ssDNA_annealing_RecT"/>
</dbReference>